<evidence type="ECO:0000313" key="13">
    <source>
        <dbReference type="EMBL" id="CAJ37209.1"/>
    </source>
</evidence>
<evidence type="ECO:0000256" key="10">
    <source>
        <dbReference type="ARBA" id="ARBA00023285"/>
    </source>
</evidence>
<dbReference type="AlphaFoldDB" id="Q0W334"/>
<evidence type="ECO:0000256" key="6">
    <source>
        <dbReference type="ARBA" id="ARBA00022967"/>
    </source>
</evidence>
<dbReference type="GO" id="GO:0032259">
    <property type="term" value="P:methylation"/>
    <property type="evidence" value="ECO:0007669"/>
    <property type="project" value="UniProtKB-KW"/>
</dbReference>
<evidence type="ECO:0000256" key="2">
    <source>
        <dbReference type="ARBA" id="ARBA00022563"/>
    </source>
</evidence>
<keyword evidence="5 11" id="KW-0812">Transmembrane</keyword>
<evidence type="ECO:0000313" key="14">
    <source>
        <dbReference type="Proteomes" id="UP000000663"/>
    </source>
</evidence>
<dbReference type="NCBIfam" id="NF002126">
    <property type="entry name" value="PRK00964.1-4"/>
    <property type="match status" value="1"/>
</dbReference>
<keyword evidence="7 11" id="KW-1133">Transmembrane helix</keyword>
<comment type="cofactor">
    <cofactor evidence="11">
        <name>5-hydroxybenzimidazolylcob(I)amide</name>
        <dbReference type="ChEBI" id="CHEBI:60494"/>
    </cofactor>
    <text evidence="11">Binds 1 5-hydroxybenzimidazolylcobamide group.</text>
</comment>
<evidence type="ECO:0000256" key="3">
    <source>
        <dbReference type="ARBA" id="ARBA00022603"/>
    </source>
</evidence>
<keyword evidence="4 11" id="KW-0808">Transferase</keyword>
<proteinExistence type="inferred from homology"/>
<evidence type="ECO:0000256" key="7">
    <source>
        <dbReference type="ARBA" id="ARBA00022989"/>
    </source>
</evidence>
<dbReference type="PIRSF" id="PIRSF009452">
    <property type="entry name" value="MtrA_MtxA"/>
    <property type="match status" value="1"/>
</dbReference>
<dbReference type="PIRSF" id="PIRSF500207">
    <property type="entry name" value="MtrA"/>
    <property type="match status" value="1"/>
</dbReference>
<evidence type="ECO:0000256" key="1">
    <source>
        <dbReference type="ARBA" id="ARBA00022475"/>
    </source>
</evidence>
<dbReference type="Pfam" id="PF04208">
    <property type="entry name" value="MtrA"/>
    <property type="match status" value="1"/>
</dbReference>
<dbReference type="InterPro" id="IPR030688">
    <property type="entry name" value="MeTrfase_MtrA/MtxA"/>
</dbReference>
<evidence type="ECO:0000256" key="12">
    <source>
        <dbReference type="NCBIfam" id="TIGR01111"/>
    </source>
</evidence>
<keyword evidence="6 11" id="KW-1278">Translocase</keyword>
<dbReference type="GO" id="GO:0005886">
    <property type="term" value="C:plasma membrane"/>
    <property type="evidence" value="ECO:0007669"/>
    <property type="project" value="UniProtKB-SubCell"/>
</dbReference>
<dbReference type="RefSeq" id="WP_012035365.1">
    <property type="nucleotide sequence ID" value="NC_009464.1"/>
</dbReference>
<dbReference type="NCBIfam" id="TIGR01111">
    <property type="entry name" value="mtrA"/>
    <property type="match status" value="1"/>
</dbReference>
<dbReference type="KEGG" id="rci:RCIX2068"/>
<accession>Q0W334</accession>
<dbReference type="Proteomes" id="UP000000663">
    <property type="component" value="Chromosome"/>
</dbReference>
<comment type="subcellular location">
    <subcellularLocation>
        <location evidence="11">Cell membrane</location>
        <topology evidence="11">Single-pass membrane protein</topology>
    </subcellularLocation>
</comment>
<dbReference type="GO" id="GO:0050897">
    <property type="term" value="F:cobalt ion binding"/>
    <property type="evidence" value="ECO:0007669"/>
    <property type="project" value="InterPro"/>
</dbReference>
<comment type="function">
    <text evidence="11">Part of a complex that catalyzes the formation of methyl-coenzyme M and tetrahydromethanopterin from coenzyme M and methyl-tetrahydromethanopterin. This is an energy-conserving, sodium-ion translocating step.</text>
</comment>
<evidence type="ECO:0000256" key="11">
    <source>
        <dbReference type="HAMAP-Rule" id="MF_01093"/>
    </source>
</evidence>
<dbReference type="EC" id="7.2.1.4" evidence="11 12"/>
<keyword evidence="14" id="KW-1185">Reference proteome</keyword>
<reference evidence="13 14" key="1">
    <citation type="journal article" date="2006" name="Science">
        <title>Genome of rice cluster I archaea -- the key methane producers in the rice rhizosphere.</title>
        <authorList>
            <person name="Erkel C."/>
            <person name="Kube M."/>
            <person name="Reinhardt R."/>
            <person name="Liesack W."/>
        </authorList>
    </citation>
    <scope>NUCLEOTIDE SEQUENCE [LARGE SCALE GENOMIC DNA]</scope>
    <source>
        <strain evidence="14">DSM 22066 / NBRC 105507 / MRE50</strain>
    </source>
</reference>
<keyword evidence="8 11" id="KW-0484">Methanogenesis</keyword>
<comment type="subunit">
    <text evidence="11">The complex is composed of 8 subunits; MtrA, MtrB, MtrC, MtrD, MtrE, MtrF, MtrG and MtrH.</text>
</comment>
<evidence type="ECO:0000256" key="5">
    <source>
        <dbReference type="ARBA" id="ARBA00022692"/>
    </source>
</evidence>
<evidence type="ECO:0000256" key="9">
    <source>
        <dbReference type="ARBA" id="ARBA00023136"/>
    </source>
</evidence>
<dbReference type="GO" id="GO:0019386">
    <property type="term" value="P:methanogenesis, from carbon dioxide"/>
    <property type="evidence" value="ECO:0007669"/>
    <property type="project" value="UniProtKB-UniRule"/>
</dbReference>
<comment type="similarity">
    <text evidence="11">Belongs to the MtrA family.</text>
</comment>
<organism evidence="13 14">
    <name type="scientific">Methanocella arvoryzae (strain DSM 22066 / NBRC 105507 / MRE50)</name>
    <dbReference type="NCBI Taxonomy" id="351160"/>
    <lineage>
        <taxon>Archaea</taxon>
        <taxon>Methanobacteriati</taxon>
        <taxon>Methanobacteriota</taxon>
        <taxon>Stenosarchaea group</taxon>
        <taxon>Methanomicrobia</taxon>
        <taxon>Methanocellales</taxon>
        <taxon>Methanocellaceae</taxon>
        <taxon>Methanocella</taxon>
    </lineage>
</organism>
<gene>
    <name evidence="13" type="primary">mtrA-1</name>
    <name evidence="11" type="synonym">mtrA</name>
    <name evidence="13" type="ORF">RCIX2068</name>
</gene>
<name>Q0W334_METAR</name>
<comment type="pathway">
    <text evidence="11">One-carbon metabolism; methanogenesis from CO(2); methyl-coenzyme M from 5,10-methylene-5,6,7,8-tetrahydromethanopterin: step 2/2.</text>
</comment>
<dbReference type="GO" id="GO:0006730">
    <property type="term" value="P:one-carbon metabolic process"/>
    <property type="evidence" value="ECO:0007669"/>
    <property type="project" value="UniProtKB-UniRule"/>
</dbReference>
<feature type="binding site" evidence="11">
    <location>
        <position position="84"/>
    </location>
    <ligand>
        <name>5-hydroxybenzimidazolylcob(I)amide</name>
        <dbReference type="ChEBI" id="CHEBI:60494"/>
        <note>cofactor</note>
    </ligand>
</feature>
<dbReference type="eggNOG" id="arCOG03221">
    <property type="taxonomic scope" value="Archaea"/>
</dbReference>
<keyword evidence="3 11" id="KW-0489">Methyltransferase</keyword>
<dbReference type="OrthoDB" id="130682at2157"/>
<keyword evidence="2 11" id="KW-0554">One-carbon metabolism</keyword>
<feature type="transmembrane region" description="Helical" evidence="11">
    <location>
        <begin position="235"/>
        <end position="254"/>
    </location>
</feature>
<dbReference type="UniPathway" id="UPA00640">
    <property type="reaction ID" value="UER00698"/>
</dbReference>
<keyword evidence="1 11" id="KW-1003">Cell membrane</keyword>
<comment type="catalytic activity">
    <reaction evidence="11">
        <text>5-methyl-5,6,7,8-tetrahydromethanopterin + coenzyme M + 2 Na(+)(in) = 5,6,7,8-tetrahydromethanopterin + methyl-coenzyme M + 2 Na(+)(out)</text>
        <dbReference type="Rhea" id="RHEA:53492"/>
        <dbReference type="ChEBI" id="CHEBI:29101"/>
        <dbReference type="ChEBI" id="CHEBI:58103"/>
        <dbReference type="ChEBI" id="CHEBI:58116"/>
        <dbReference type="ChEBI" id="CHEBI:58286"/>
        <dbReference type="ChEBI" id="CHEBI:58319"/>
        <dbReference type="EC" id="7.2.1.4"/>
    </reaction>
</comment>
<dbReference type="GO" id="GO:0030269">
    <property type="term" value="F:tetrahydromethanopterin S-methyltransferase activity"/>
    <property type="evidence" value="ECO:0007669"/>
    <property type="project" value="UniProtKB-UniRule"/>
</dbReference>
<dbReference type="STRING" id="351160.RCIX2068"/>
<dbReference type="HAMAP" id="MF_01093">
    <property type="entry name" value="MtrA"/>
    <property type="match status" value="1"/>
</dbReference>
<keyword evidence="9 11" id="KW-0472">Membrane</keyword>
<keyword evidence="10 11" id="KW-0170">Cobalt</keyword>
<dbReference type="GeneID" id="5144292"/>
<evidence type="ECO:0000256" key="4">
    <source>
        <dbReference type="ARBA" id="ARBA00022679"/>
    </source>
</evidence>
<dbReference type="InterPro" id="IPR005778">
    <property type="entry name" value="MtrA"/>
</dbReference>
<sequence length="262" mass="27952">MVEKKEPAKGWPVIKGEFDVGDPKSCVAVATAGSHFGQWPIKAGAAISGPFHTENLGIEKIVANVISNPNIRFIIITGAEVKGHISGDALECLHKNGLKGGRIVGAKGAIPFIENLDDKAVKRFQEQVQTVYMIDVEDEQKITAAIKDCIAKDPGAFAGEPMLLEIKETKIGEEEEEAGGEVVAGAVPAGGVVSGMASEIMMIQSRIRLIKQDVKGIGYLNKFAMGWYAGKMEGVMIGLVLSLLLLALLFPQGVDLSTLRIK</sequence>
<evidence type="ECO:0000256" key="8">
    <source>
        <dbReference type="ARBA" id="ARBA00022994"/>
    </source>
</evidence>
<protein>
    <recommendedName>
        <fullName evidence="11 12">Tetrahydromethanopterin S-methyltransferase subunit A</fullName>
        <ecNumber evidence="11 12">7.2.1.4</ecNumber>
    </recommendedName>
    <alternativeName>
        <fullName evidence="11">N5-methyltetrahydromethanopterin--coenzyme M methyltransferase subunit A</fullName>
    </alternativeName>
</protein>
<dbReference type="EMBL" id="AM114193">
    <property type="protein sequence ID" value="CAJ37209.1"/>
    <property type="molecule type" value="Genomic_DNA"/>
</dbReference>